<dbReference type="Proteomes" id="UP000613580">
    <property type="component" value="Unassembled WGS sequence"/>
</dbReference>
<feature type="region of interest" description="Disordered" evidence="2">
    <location>
        <begin position="368"/>
        <end position="410"/>
    </location>
</feature>
<keyword evidence="1" id="KW-0175">Coiled coil</keyword>
<gene>
    <name evidence="3" type="ORF">HMN09_01342600</name>
</gene>
<protein>
    <submittedName>
        <fullName evidence="3">Uncharacterized protein</fullName>
    </submittedName>
</protein>
<accession>A0A8H6VRN4</accession>
<evidence type="ECO:0000313" key="4">
    <source>
        <dbReference type="Proteomes" id="UP000613580"/>
    </source>
</evidence>
<feature type="compositionally biased region" description="Pro residues" evidence="2">
    <location>
        <begin position="88"/>
        <end position="104"/>
    </location>
</feature>
<feature type="compositionally biased region" description="Acidic residues" evidence="2">
    <location>
        <begin position="532"/>
        <end position="541"/>
    </location>
</feature>
<feature type="region of interest" description="Disordered" evidence="2">
    <location>
        <begin position="423"/>
        <end position="548"/>
    </location>
</feature>
<evidence type="ECO:0000313" key="3">
    <source>
        <dbReference type="EMBL" id="KAF7289486.1"/>
    </source>
</evidence>
<feature type="compositionally biased region" description="Low complexity" evidence="2">
    <location>
        <begin position="437"/>
        <end position="476"/>
    </location>
</feature>
<proteinExistence type="predicted"/>
<feature type="compositionally biased region" description="Low complexity" evidence="2">
    <location>
        <begin position="501"/>
        <end position="510"/>
    </location>
</feature>
<dbReference type="AlphaFoldDB" id="A0A8H6VRN4"/>
<dbReference type="OrthoDB" id="3271284at2759"/>
<evidence type="ECO:0000256" key="2">
    <source>
        <dbReference type="SAM" id="MobiDB-lite"/>
    </source>
</evidence>
<organism evidence="3 4">
    <name type="scientific">Mycena chlorophos</name>
    <name type="common">Agaric fungus</name>
    <name type="synonym">Agaricus chlorophos</name>
    <dbReference type="NCBI Taxonomy" id="658473"/>
    <lineage>
        <taxon>Eukaryota</taxon>
        <taxon>Fungi</taxon>
        <taxon>Dikarya</taxon>
        <taxon>Basidiomycota</taxon>
        <taxon>Agaricomycotina</taxon>
        <taxon>Agaricomycetes</taxon>
        <taxon>Agaricomycetidae</taxon>
        <taxon>Agaricales</taxon>
        <taxon>Marasmiineae</taxon>
        <taxon>Mycenaceae</taxon>
        <taxon>Mycena</taxon>
    </lineage>
</organism>
<comment type="caution">
    <text evidence="3">The sequence shown here is derived from an EMBL/GenBank/DDBJ whole genome shotgun (WGS) entry which is preliminary data.</text>
</comment>
<name>A0A8H6VRN4_MYCCL</name>
<feature type="compositionally biased region" description="Polar residues" evidence="2">
    <location>
        <begin position="395"/>
        <end position="408"/>
    </location>
</feature>
<feature type="coiled-coil region" evidence="1">
    <location>
        <begin position="230"/>
        <end position="257"/>
    </location>
</feature>
<keyword evidence="4" id="KW-1185">Reference proteome</keyword>
<reference evidence="3" key="1">
    <citation type="submission" date="2020-05" db="EMBL/GenBank/DDBJ databases">
        <title>Mycena genomes resolve the evolution of fungal bioluminescence.</title>
        <authorList>
            <person name="Tsai I.J."/>
        </authorList>
    </citation>
    <scope>NUCLEOTIDE SEQUENCE</scope>
    <source>
        <strain evidence="3">110903Hualien_Pintung</strain>
    </source>
</reference>
<sequence>MDAPEGITRRPSLRLSQRPQTAPMGPRTRTVTHTHTRPGSAGGGRGRESTLFTGQGAAPVYTPAPTNPSEQDTKPLAPSMSPIIEHYSPPPPPPRSPDRPPPPSTSSSPSNDALNVKAVPRVAALTPPPQLKFESPTVPWKGLPLDAALWTLDSKELQEIVSRAIRRSSRESFIRVLSVDNLDNVLPAELERLSALKAVTTSKYKFTVHRRTMLLQALQSYSNYNDKEGISKLTSQLSQTTSECDQLLEELLQIADQVGQINRLQDTHWASALAIALRKLNSSYGRRTADLLKAREKINALQAELSDAWKQAEELAREMDELDGVSDDDEAVIEVAEVISLNHRKSPSGSSSLQRSLAEAVSLDALVQTAQSQTGSPISPSTPAHPILDPPVAPSPTQTKLPSPSSSELRFVEETGQEYEFALPETPPSGVIPDTASLRSVRSVKSTRSTRTTRSQRTVDTSRVSVVSAARMRSQRTSISSLRMPTHRRKGSHPPVPSLPSPSSENNSLVTPDRRSSRVESFLDFGSRETTTDEDTEDTDGAESSIRPPTSINEIQVVARSPAPIIETRDDIHVMPSRSATERDLVATRRSQFSLDRQHPFAIEESVNHSIPSIWLMQETPRTTTERVDSMMMMHTMHHDPGQHHKKGSLSKLKSLTKRYSLPFGPAVVQARTKPRHVTGA</sequence>
<feature type="region of interest" description="Disordered" evidence="2">
    <location>
        <begin position="1"/>
        <end position="114"/>
    </location>
</feature>
<feature type="compositionally biased region" description="Polar residues" evidence="2">
    <location>
        <begin position="368"/>
        <end position="382"/>
    </location>
</feature>
<dbReference type="EMBL" id="JACAZE010000029">
    <property type="protein sequence ID" value="KAF7289486.1"/>
    <property type="molecule type" value="Genomic_DNA"/>
</dbReference>
<evidence type="ECO:0000256" key="1">
    <source>
        <dbReference type="SAM" id="Coils"/>
    </source>
</evidence>